<dbReference type="PROSITE" id="PS50850">
    <property type="entry name" value="MFS"/>
    <property type="match status" value="1"/>
</dbReference>
<dbReference type="InterPro" id="IPR011701">
    <property type="entry name" value="MFS"/>
</dbReference>
<evidence type="ECO:0000313" key="11">
    <source>
        <dbReference type="Proteomes" id="UP000283523"/>
    </source>
</evidence>
<dbReference type="Proteomes" id="UP000283523">
    <property type="component" value="Unassembled WGS sequence"/>
</dbReference>
<dbReference type="FunFam" id="1.20.1720.10:FF:000005">
    <property type="entry name" value="Bcr/CflA family efflux transporter"/>
    <property type="match status" value="1"/>
</dbReference>
<dbReference type="InterPro" id="IPR004812">
    <property type="entry name" value="Efflux_drug-R_Bcr/CmlA"/>
</dbReference>
<evidence type="ECO:0000313" key="10">
    <source>
        <dbReference type="EMBL" id="RIV23743.1"/>
    </source>
</evidence>
<dbReference type="CDD" id="cd17320">
    <property type="entry name" value="MFS_MdfA_MDR_like"/>
    <property type="match status" value="1"/>
</dbReference>
<keyword evidence="3" id="KW-0813">Transport</keyword>
<dbReference type="OrthoDB" id="9800416at2"/>
<evidence type="ECO:0000256" key="3">
    <source>
        <dbReference type="ARBA" id="ARBA00022448"/>
    </source>
</evidence>
<evidence type="ECO:0000256" key="2">
    <source>
        <dbReference type="ARBA" id="ARBA00006236"/>
    </source>
</evidence>
<feature type="transmembrane region" description="Helical" evidence="8">
    <location>
        <begin position="44"/>
        <end position="63"/>
    </location>
</feature>
<evidence type="ECO:0000256" key="6">
    <source>
        <dbReference type="ARBA" id="ARBA00022989"/>
    </source>
</evidence>
<feature type="transmembrane region" description="Helical" evidence="8">
    <location>
        <begin position="213"/>
        <end position="231"/>
    </location>
</feature>
<comment type="caution">
    <text evidence="10">The sequence shown here is derived from an EMBL/GenBank/DDBJ whole genome shotgun (WGS) entry which is preliminary data.</text>
</comment>
<dbReference type="PANTHER" id="PTHR23502:SF132">
    <property type="entry name" value="POLYAMINE TRANSPORTER 2-RELATED"/>
    <property type="match status" value="1"/>
</dbReference>
<evidence type="ECO:0000256" key="4">
    <source>
        <dbReference type="ARBA" id="ARBA00022475"/>
    </source>
</evidence>
<feature type="transmembrane region" description="Helical" evidence="8">
    <location>
        <begin position="161"/>
        <end position="183"/>
    </location>
</feature>
<keyword evidence="6 8" id="KW-1133">Transmembrane helix</keyword>
<dbReference type="GO" id="GO:0005886">
    <property type="term" value="C:plasma membrane"/>
    <property type="evidence" value="ECO:0007669"/>
    <property type="project" value="UniProtKB-SubCell"/>
</dbReference>
<feature type="transmembrane region" description="Helical" evidence="8">
    <location>
        <begin position="75"/>
        <end position="94"/>
    </location>
</feature>
<dbReference type="SUPFAM" id="SSF103473">
    <property type="entry name" value="MFS general substrate transporter"/>
    <property type="match status" value="1"/>
</dbReference>
<dbReference type="Gene3D" id="1.20.1720.10">
    <property type="entry name" value="Multidrug resistance protein D"/>
    <property type="match status" value="1"/>
</dbReference>
<dbReference type="InterPro" id="IPR020846">
    <property type="entry name" value="MFS_dom"/>
</dbReference>
<feature type="domain" description="Major facilitator superfamily (MFS) profile" evidence="9">
    <location>
        <begin position="9"/>
        <end position="394"/>
    </location>
</feature>
<dbReference type="InterPro" id="IPR036259">
    <property type="entry name" value="MFS_trans_sf"/>
</dbReference>
<keyword evidence="7 8" id="KW-0472">Membrane</keyword>
<feature type="transmembrane region" description="Helical" evidence="8">
    <location>
        <begin position="308"/>
        <end position="329"/>
    </location>
</feature>
<evidence type="ECO:0000256" key="7">
    <source>
        <dbReference type="ARBA" id="ARBA00023136"/>
    </source>
</evidence>
<organism evidence="10 11">
    <name type="scientific">Fibrisoma montanum</name>
    <dbReference type="NCBI Taxonomy" id="2305895"/>
    <lineage>
        <taxon>Bacteria</taxon>
        <taxon>Pseudomonadati</taxon>
        <taxon>Bacteroidota</taxon>
        <taxon>Cytophagia</taxon>
        <taxon>Cytophagales</taxon>
        <taxon>Spirosomataceae</taxon>
        <taxon>Fibrisoma</taxon>
    </lineage>
</organism>
<evidence type="ECO:0000259" key="9">
    <source>
        <dbReference type="PROSITE" id="PS50850"/>
    </source>
</evidence>
<protein>
    <submittedName>
        <fullName evidence="10">Bcr/CflA family efflux MFS transporter</fullName>
    </submittedName>
</protein>
<feature type="transmembrane region" description="Helical" evidence="8">
    <location>
        <begin position="7"/>
        <end position="24"/>
    </location>
</feature>
<feature type="transmembrane region" description="Helical" evidence="8">
    <location>
        <begin position="283"/>
        <end position="302"/>
    </location>
</feature>
<dbReference type="GO" id="GO:0042910">
    <property type="term" value="F:xenobiotic transmembrane transporter activity"/>
    <property type="evidence" value="ECO:0007669"/>
    <property type="project" value="InterPro"/>
</dbReference>
<feature type="transmembrane region" description="Helical" evidence="8">
    <location>
        <begin position="368"/>
        <end position="388"/>
    </location>
</feature>
<gene>
    <name evidence="10" type="ORF">DYU11_12270</name>
</gene>
<dbReference type="EMBL" id="QXED01000003">
    <property type="protein sequence ID" value="RIV23743.1"/>
    <property type="molecule type" value="Genomic_DNA"/>
</dbReference>
<dbReference type="NCBIfam" id="TIGR00710">
    <property type="entry name" value="efflux_Bcr_CflA"/>
    <property type="match status" value="1"/>
</dbReference>
<keyword evidence="4" id="KW-1003">Cell membrane</keyword>
<evidence type="ECO:0000256" key="8">
    <source>
        <dbReference type="SAM" id="Phobius"/>
    </source>
</evidence>
<feature type="transmembrane region" description="Helical" evidence="8">
    <location>
        <begin position="251"/>
        <end position="271"/>
    </location>
</feature>
<dbReference type="AlphaFoldDB" id="A0A418MBI2"/>
<keyword evidence="5 8" id="KW-0812">Transmembrane</keyword>
<comment type="similarity">
    <text evidence="2">Belongs to the major facilitator superfamily. Bcr/CmlA family.</text>
</comment>
<proteinExistence type="inferred from homology"/>
<comment type="subcellular location">
    <subcellularLocation>
        <location evidence="1">Cell membrane</location>
        <topology evidence="1">Multi-pass membrane protein</topology>
    </subcellularLocation>
</comment>
<accession>A0A418MBI2</accession>
<feature type="transmembrane region" description="Helical" evidence="8">
    <location>
        <begin position="100"/>
        <end position="121"/>
    </location>
</feature>
<dbReference type="GO" id="GO:1990961">
    <property type="term" value="P:xenobiotic detoxification by transmembrane export across the plasma membrane"/>
    <property type="evidence" value="ECO:0007669"/>
    <property type="project" value="InterPro"/>
</dbReference>
<reference evidence="10 11" key="1">
    <citation type="submission" date="2018-08" db="EMBL/GenBank/DDBJ databases">
        <title>Fibrisoma montanum sp. nov., isolated from Danxia mountain soil.</title>
        <authorList>
            <person name="Huang Y."/>
        </authorList>
    </citation>
    <scope>NUCLEOTIDE SEQUENCE [LARGE SCALE GENOMIC DNA]</scope>
    <source>
        <strain evidence="10 11">HYT19</strain>
    </source>
</reference>
<dbReference type="PANTHER" id="PTHR23502">
    <property type="entry name" value="MAJOR FACILITATOR SUPERFAMILY"/>
    <property type="match status" value="1"/>
</dbReference>
<name>A0A418MBI2_9BACT</name>
<feature type="transmembrane region" description="Helical" evidence="8">
    <location>
        <begin position="341"/>
        <end position="362"/>
    </location>
</feature>
<dbReference type="RefSeq" id="WP_119667959.1">
    <property type="nucleotide sequence ID" value="NZ_QXED01000003.1"/>
</dbReference>
<evidence type="ECO:0000256" key="5">
    <source>
        <dbReference type="ARBA" id="ARBA00022692"/>
    </source>
</evidence>
<sequence>MTRRQQFGIILILGTLATISPFSIDMYLPGFPAIADDLNTSISQVQLSLTAYLVGISAGQLLYGPLLDRFGRKLPLYAGLSVYILASLGCAVSTSIDTLILMRLLQALGGCVGMVAAQALVRDLFPADQTAQVFSLLTLVIAISPMIAPTVGGYATVLFGWHSIFIILAVITTLILLGIVYVLPSGRQADATLSLRPQAVLGNFYTVIRQPQFLTYALAGGIASAAPFAYIAGSPDVFMTMYKVSEQEYGWIFAILAVAILAPNQLNHILLKRYSNQQLVSTTLVYQSVVGVFLVLGTWAGWFSLYGLLGVLFLFLLGQGLVSPNSAALTLAPFVRHTGSAVALMGSFRMGVGALVSALVSVLHNNTAVPMVGVMAGCILISFLILMIGQRAIRYRSEHTDVGESIAEATL</sequence>
<dbReference type="GO" id="GO:0015385">
    <property type="term" value="F:sodium:proton antiporter activity"/>
    <property type="evidence" value="ECO:0007669"/>
    <property type="project" value="TreeGrafter"/>
</dbReference>
<evidence type="ECO:0000256" key="1">
    <source>
        <dbReference type="ARBA" id="ARBA00004651"/>
    </source>
</evidence>
<dbReference type="Pfam" id="PF07690">
    <property type="entry name" value="MFS_1"/>
    <property type="match status" value="1"/>
</dbReference>
<feature type="transmembrane region" description="Helical" evidence="8">
    <location>
        <begin position="133"/>
        <end position="155"/>
    </location>
</feature>
<keyword evidence="11" id="KW-1185">Reference proteome</keyword>